<evidence type="ECO:0000259" key="7">
    <source>
        <dbReference type="PROSITE" id="PS50076"/>
    </source>
</evidence>
<reference evidence="8" key="1">
    <citation type="submission" date="2019-08" db="EMBL/GenBank/DDBJ databases">
        <title>The genome of the North American firefly Photinus pyralis.</title>
        <authorList>
            <consortium name="Photinus pyralis genome working group"/>
            <person name="Fallon T.R."/>
            <person name="Sander Lower S.E."/>
            <person name="Weng J.-K."/>
        </authorList>
    </citation>
    <scope>NUCLEOTIDE SEQUENCE</scope>
    <source>
        <strain evidence="8">TRF0915ILg1</strain>
        <tissue evidence="8">Whole body</tissue>
    </source>
</reference>
<dbReference type="Gene3D" id="1.10.287.110">
    <property type="entry name" value="DnaJ domain"/>
    <property type="match status" value="1"/>
</dbReference>
<proteinExistence type="predicted"/>
<keyword evidence="2 6" id="KW-0812">Transmembrane</keyword>
<feature type="region of interest" description="Disordered" evidence="5">
    <location>
        <begin position="50"/>
        <end position="86"/>
    </location>
</feature>
<keyword evidence="9" id="KW-1185">Reference proteome</keyword>
<dbReference type="CDD" id="cd06257">
    <property type="entry name" value="DnaJ"/>
    <property type="match status" value="1"/>
</dbReference>
<dbReference type="GO" id="GO:0005789">
    <property type="term" value="C:endoplasmic reticulum membrane"/>
    <property type="evidence" value="ECO:0007669"/>
    <property type="project" value="TreeGrafter"/>
</dbReference>
<evidence type="ECO:0000256" key="2">
    <source>
        <dbReference type="ARBA" id="ARBA00022692"/>
    </source>
</evidence>
<dbReference type="InterPro" id="IPR051100">
    <property type="entry name" value="DnaJ_subfamily_B/C"/>
</dbReference>
<evidence type="ECO:0000313" key="9">
    <source>
        <dbReference type="Proteomes" id="UP000801492"/>
    </source>
</evidence>
<dbReference type="PANTHER" id="PTHR43908">
    <property type="entry name" value="AT29763P-RELATED"/>
    <property type="match status" value="1"/>
</dbReference>
<evidence type="ECO:0000256" key="5">
    <source>
        <dbReference type="SAM" id="MobiDB-lite"/>
    </source>
</evidence>
<dbReference type="OrthoDB" id="442087at2759"/>
<keyword evidence="3 6" id="KW-1133">Transmembrane helix</keyword>
<dbReference type="PRINTS" id="PR00625">
    <property type="entry name" value="JDOMAIN"/>
</dbReference>
<feature type="domain" description="J" evidence="7">
    <location>
        <begin position="96"/>
        <end position="160"/>
    </location>
</feature>
<comment type="subcellular location">
    <subcellularLocation>
        <location evidence="1">Membrane</location>
        <topology evidence="1">Single-pass membrane protein</topology>
    </subcellularLocation>
</comment>
<dbReference type="Proteomes" id="UP000801492">
    <property type="component" value="Unassembled WGS sequence"/>
</dbReference>
<feature type="transmembrane region" description="Helical" evidence="6">
    <location>
        <begin position="239"/>
        <end position="260"/>
    </location>
</feature>
<evidence type="ECO:0000256" key="1">
    <source>
        <dbReference type="ARBA" id="ARBA00004167"/>
    </source>
</evidence>
<dbReference type="SUPFAM" id="SSF46565">
    <property type="entry name" value="Chaperone J-domain"/>
    <property type="match status" value="1"/>
</dbReference>
<evidence type="ECO:0000256" key="6">
    <source>
        <dbReference type="SAM" id="Phobius"/>
    </source>
</evidence>
<name>A0A8K0G5X1_IGNLU</name>
<dbReference type="GO" id="GO:0071218">
    <property type="term" value="P:cellular response to misfolded protein"/>
    <property type="evidence" value="ECO:0007669"/>
    <property type="project" value="TreeGrafter"/>
</dbReference>
<evidence type="ECO:0000256" key="4">
    <source>
        <dbReference type="ARBA" id="ARBA00023136"/>
    </source>
</evidence>
<accession>A0A8K0G5X1</accession>
<dbReference type="AlphaFoldDB" id="A0A8K0G5X1"/>
<evidence type="ECO:0000313" key="8">
    <source>
        <dbReference type="EMBL" id="KAF2887219.1"/>
    </source>
</evidence>
<dbReference type="PROSITE" id="PS50076">
    <property type="entry name" value="DNAJ_2"/>
    <property type="match status" value="1"/>
</dbReference>
<keyword evidence="4 6" id="KW-0472">Membrane</keyword>
<dbReference type="InterPro" id="IPR036869">
    <property type="entry name" value="J_dom_sf"/>
</dbReference>
<dbReference type="Pfam" id="PF00226">
    <property type="entry name" value="DnaJ"/>
    <property type="match status" value="1"/>
</dbReference>
<dbReference type="InterPro" id="IPR015399">
    <property type="entry name" value="DUF1977_DnaJ-like"/>
</dbReference>
<protein>
    <recommendedName>
        <fullName evidence="7">J domain-containing protein</fullName>
    </recommendedName>
</protein>
<dbReference type="SMART" id="SM00271">
    <property type="entry name" value="DnaJ"/>
    <property type="match status" value="1"/>
</dbReference>
<sequence>MDVNKDEAERCIEIAEKFIKGRNKEKAEKFLRKAERLFPSRRAKNLLTRVRLMSPAAKAEKEPPKRKEPPKTKMPSTSQGTREQYETVKKVSNCKDYYEILGVNKDATDSDIRKAYKKLALHLHPDKNKCAGAVEAFKTIGNAMAVLTDSEKRRQYDKVHFDKGAVLSSREHQRTYTCSYTRNYKAETSTEDFLNMCFGSNNDNPNIFVKRNGRVYRPNINNEEIRNNQREQQQNGFTAFFQILPILLAILLSMASSFFISDPAYSLQQTAKYTVLRETENLRLQYYVKESFNTEHQAAVRRLEAAIEEEYLTSLRHACYREKHYRDSMMWKARGFGDRQMFQQAQEISTPSCEKLQNLSRRVV</sequence>
<feature type="compositionally biased region" description="Basic and acidic residues" evidence="5">
    <location>
        <begin position="58"/>
        <end position="71"/>
    </location>
</feature>
<organism evidence="8 9">
    <name type="scientific">Ignelater luminosus</name>
    <name type="common">Cucubano</name>
    <name type="synonym">Pyrophorus luminosus</name>
    <dbReference type="NCBI Taxonomy" id="2038154"/>
    <lineage>
        <taxon>Eukaryota</taxon>
        <taxon>Metazoa</taxon>
        <taxon>Ecdysozoa</taxon>
        <taxon>Arthropoda</taxon>
        <taxon>Hexapoda</taxon>
        <taxon>Insecta</taxon>
        <taxon>Pterygota</taxon>
        <taxon>Neoptera</taxon>
        <taxon>Endopterygota</taxon>
        <taxon>Coleoptera</taxon>
        <taxon>Polyphaga</taxon>
        <taxon>Elateriformia</taxon>
        <taxon>Elateroidea</taxon>
        <taxon>Elateridae</taxon>
        <taxon>Agrypninae</taxon>
        <taxon>Pyrophorini</taxon>
        <taxon>Ignelater</taxon>
    </lineage>
</organism>
<dbReference type="InterPro" id="IPR001623">
    <property type="entry name" value="DnaJ_domain"/>
</dbReference>
<dbReference type="Pfam" id="PF09320">
    <property type="entry name" value="DUF1977"/>
    <property type="match status" value="1"/>
</dbReference>
<evidence type="ECO:0000256" key="3">
    <source>
        <dbReference type="ARBA" id="ARBA00022989"/>
    </source>
</evidence>
<dbReference type="PANTHER" id="PTHR43908:SF3">
    <property type="entry name" value="AT29763P-RELATED"/>
    <property type="match status" value="1"/>
</dbReference>
<comment type="caution">
    <text evidence="8">The sequence shown here is derived from an EMBL/GenBank/DDBJ whole genome shotgun (WGS) entry which is preliminary data.</text>
</comment>
<dbReference type="GO" id="GO:0030544">
    <property type="term" value="F:Hsp70 protein binding"/>
    <property type="evidence" value="ECO:0007669"/>
    <property type="project" value="TreeGrafter"/>
</dbReference>
<gene>
    <name evidence="8" type="ORF">ILUMI_18954</name>
</gene>
<dbReference type="EMBL" id="VTPC01084591">
    <property type="protein sequence ID" value="KAF2887219.1"/>
    <property type="molecule type" value="Genomic_DNA"/>
</dbReference>